<gene>
    <name evidence="1" type="ORF">Micbo1qcDRAFT_225276</name>
</gene>
<sequence length="198" mass="21522">MPPHKQINTPRLQVDTLDISIMSPACLATSSVTVSLLRHGDSPRVRMSQADQARLESAHANDAGGRANTIMSWTLSFVEMGSNSPYGQLEAGRISVEPVISRSRIWSTPCPQHEASESRNMEDMAWRSCHWPDGGGVRLPSTPLLSSHACTHASISGHDGTSITAIWPGEDQPAHGRGGQTNELGRFEVDLRESVPQY</sequence>
<keyword evidence="2" id="KW-1185">Reference proteome</keyword>
<proteinExistence type="predicted"/>
<evidence type="ECO:0000313" key="2">
    <source>
        <dbReference type="Proteomes" id="UP000070501"/>
    </source>
</evidence>
<organism evidence="1 2">
    <name type="scientific">Microdochium bolleyi</name>
    <dbReference type="NCBI Taxonomy" id="196109"/>
    <lineage>
        <taxon>Eukaryota</taxon>
        <taxon>Fungi</taxon>
        <taxon>Dikarya</taxon>
        <taxon>Ascomycota</taxon>
        <taxon>Pezizomycotina</taxon>
        <taxon>Sordariomycetes</taxon>
        <taxon>Xylariomycetidae</taxon>
        <taxon>Xylariales</taxon>
        <taxon>Microdochiaceae</taxon>
        <taxon>Microdochium</taxon>
    </lineage>
</organism>
<accession>A0A136J2M8</accession>
<dbReference type="AlphaFoldDB" id="A0A136J2M8"/>
<evidence type="ECO:0000313" key="1">
    <source>
        <dbReference type="EMBL" id="KXJ91415.1"/>
    </source>
</evidence>
<name>A0A136J2M8_9PEZI</name>
<protein>
    <submittedName>
        <fullName evidence="1">Uncharacterized protein</fullName>
    </submittedName>
</protein>
<dbReference type="InParanoid" id="A0A136J2M8"/>
<dbReference type="Proteomes" id="UP000070501">
    <property type="component" value="Unassembled WGS sequence"/>
</dbReference>
<reference evidence="2" key="1">
    <citation type="submission" date="2016-02" db="EMBL/GenBank/DDBJ databases">
        <title>Draft genome sequence of Microdochium bolleyi, a fungal endophyte of beachgrass.</title>
        <authorList>
            <consortium name="DOE Joint Genome Institute"/>
            <person name="David A.S."/>
            <person name="May G."/>
            <person name="Haridas S."/>
            <person name="Lim J."/>
            <person name="Wang M."/>
            <person name="Labutti K."/>
            <person name="Lipzen A."/>
            <person name="Barry K."/>
            <person name="Grigoriev I.V."/>
        </authorList>
    </citation>
    <scope>NUCLEOTIDE SEQUENCE [LARGE SCALE GENOMIC DNA]</scope>
    <source>
        <strain evidence="2">J235TASD1</strain>
    </source>
</reference>
<dbReference type="EMBL" id="KQ964250">
    <property type="protein sequence ID" value="KXJ91415.1"/>
    <property type="molecule type" value="Genomic_DNA"/>
</dbReference>